<dbReference type="AlphaFoldDB" id="A0A0U5GQQ6"/>
<feature type="signal peptide" evidence="1">
    <location>
        <begin position="1"/>
        <end position="47"/>
    </location>
</feature>
<dbReference type="Proteomes" id="UP000059419">
    <property type="component" value="Chromosome 1"/>
</dbReference>
<evidence type="ECO:0000256" key="1">
    <source>
        <dbReference type="SAM" id="SignalP"/>
    </source>
</evidence>
<dbReference type="KEGG" id="ege:EM595_3069"/>
<evidence type="ECO:0000313" key="4">
    <source>
        <dbReference type="Proteomes" id="UP000059419"/>
    </source>
</evidence>
<dbReference type="Pfam" id="PF07007">
    <property type="entry name" value="LprI"/>
    <property type="match status" value="1"/>
</dbReference>
<accession>A0A0U5GQQ6</accession>
<protein>
    <submittedName>
        <fullName evidence="3">Putative secreted protein</fullName>
    </submittedName>
</protein>
<keyword evidence="4" id="KW-1185">Reference proteome</keyword>
<dbReference type="Gene3D" id="1.20.1270.180">
    <property type="match status" value="1"/>
</dbReference>
<sequence>MMAAVGCDADALAALIVVFSFRKRKRVMRKRILLCGGLMTASLLAHAAPADQALEQCLQHESTTAGMSGCYTTASKAWDKELNLAYQSAMAKLTGDDKAKLRSAQRAWLTYRDSWLATSKSLAAQQGTSGVLNYGAQAVSLIKNQTLMLQSLTQGSCANPDDC</sequence>
<feature type="chain" id="PRO_5006858107" evidence="1">
    <location>
        <begin position="48"/>
        <end position="163"/>
    </location>
</feature>
<evidence type="ECO:0000313" key="3">
    <source>
        <dbReference type="EMBL" id="CUU25300.1"/>
    </source>
</evidence>
<evidence type="ECO:0000259" key="2">
    <source>
        <dbReference type="Pfam" id="PF07007"/>
    </source>
</evidence>
<name>A0A0U5GQQ6_9GAMM</name>
<proteinExistence type="predicted"/>
<dbReference type="InterPro" id="IPR009739">
    <property type="entry name" value="LprI-like_N"/>
</dbReference>
<dbReference type="EMBL" id="LN907827">
    <property type="protein sequence ID" value="CUU25300.1"/>
    <property type="molecule type" value="Genomic_DNA"/>
</dbReference>
<dbReference type="STRING" id="1619313.EM595_3069"/>
<dbReference type="PANTHER" id="PTHR39176:SF1">
    <property type="entry name" value="PERIPLASMIC PROTEIN"/>
    <property type="match status" value="1"/>
</dbReference>
<organism evidence="3 4">
    <name type="scientific">Duffyella gerundensis</name>
    <dbReference type="NCBI Taxonomy" id="1619313"/>
    <lineage>
        <taxon>Bacteria</taxon>
        <taxon>Pseudomonadati</taxon>
        <taxon>Pseudomonadota</taxon>
        <taxon>Gammaproteobacteria</taxon>
        <taxon>Enterobacterales</taxon>
        <taxon>Erwiniaceae</taxon>
        <taxon>Duffyella</taxon>
    </lineage>
</organism>
<gene>
    <name evidence="3" type="ORF">EM595_3069</name>
</gene>
<keyword evidence="1" id="KW-0732">Signal</keyword>
<feature type="domain" description="Lysozyme inhibitor LprI-like N-terminal" evidence="2">
    <location>
        <begin position="59"/>
        <end position="130"/>
    </location>
</feature>
<dbReference type="PATRIC" id="fig|1619313.3.peg.3186"/>
<dbReference type="PANTHER" id="PTHR39176">
    <property type="entry name" value="PERIPLASMIC PROTEIN-RELATED"/>
    <property type="match status" value="1"/>
</dbReference>
<reference evidence="4" key="1">
    <citation type="submission" date="2015-11" db="EMBL/GenBank/DDBJ databases">
        <authorList>
            <person name="Blom J."/>
        </authorList>
    </citation>
    <scope>NUCLEOTIDE SEQUENCE [LARGE SCALE GENOMIC DNA]</scope>
</reference>